<keyword evidence="12 16" id="KW-1133">Transmembrane helix</keyword>
<accession>A0A1U7J7N5</accession>
<keyword evidence="13 16" id="KW-0472">Membrane</keyword>
<dbReference type="NCBIfam" id="TIGR01512">
    <property type="entry name" value="ATPase-IB2_Cd"/>
    <property type="match status" value="1"/>
</dbReference>
<evidence type="ECO:0000256" key="14">
    <source>
        <dbReference type="ARBA" id="ARBA00039097"/>
    </source>
</evidence>
<feature type="transmembrane region" description="Helical" evidence="16">
    <location>
        <begin position="74"/>
        <end position="96"/>
    </location>
</feature>
<dbReference type="InterPro" id="IPR027256">
    <property type="entry name" value="P-typ_ATPase_IB"/>
</dbReference>
<comment type="similarity">
    <text evidence="2 16">Belongs to the cation transport ATPase (P-type) (TC 3.A.3) family. Type IB subfamily.</text>
</comment>
<feature type="transmembrane region" description="Helical" evidence="16">
    <location>
        <begin position="643"/>
        <end position="661"/>
    </location>
</feature>
<dbReference type="SUPFAM" id="SSF81653">
    <property type="entry name" value="Calcium ATPase, transduction domain A"/>
    <property type="match status" value="1"/>
</dbReference>
<keyword evidence="10" id="KW-0460">Magnesium</keyword>
<evidence type="ECO:0000256" key="4">
    <source>
        <dbReference type="ARBA" id="ARBA00022553"/>
    </source>
</evidence>
<dbReference type="EC" id="7.2.2.12" evidence="14"/>
<feature type="compositionally biased region" description="Basic and acidic residues" evidence="17">
    <location>
        <begin position="1"/>
        <end position="16"/>
    </location>
</feature>
<dbReference type="InterPro" id="IPR008250">
    <property type="entry name" value="ATPase_P-typ_transduc_dom_A_sf"/>
</dbReference>
<dbReference type="GO" id="GO:0015086">
    <property type="term" value="F:cadmium ion transmembrane transporter activity"/>
    <property type="evidence" value="ECO:0007669"/>
    <property type="project" value="TreeGrafter"/>
</dbReference>
<dbReference type="InterPro" id="IPR001757">
    <property type="entry name" value="P_typ_ATPase"/>
</dbReference>
<evidence type="ECO:0000256" key="2">
    <source>
        <dbReference type="ARBA" id="ARBA00006024"/>
    </source>
</evidence>
<evidence type="ECO:0000256" key="8">
    <source>
        <dbReference type="ARBA" id="ARBA00022833"/>
    </source>
</evidence>
<dbReference type="GO" id="GO:0005524">
    <property type="term" value="F:ATP binding"/>
    <property type="evidence" value="ECO:0007669"/>
    <property type="project" value="UniProtKB-UniRule"/>
</dbReference>
<keyword evidence="11" id="KW-1278">Translocase</keyword>
<comment type="catalytic activity">
    <reaction evidence="15">
        <text>Zn(2+)(in) + ATP + H2O = Zn(2+)(out) + ADP + phosphate + H(+)</text>
        <dbReference type="Rhea" id="RHEA:20621"/>
        <dbReference type="ChEBI" id="CHEBI:15377"/>
        <dbReference type="ChEBI" id="CHEBI:15378"/>
        <dbReference type="ChEBI" id="CHEBI:29105"/>
        <dbReference type="ChEBI" id="CHEBI:30616"/>
        <dbReference type="ChEBI" id="CHEBI:43474"/>
        <dbReference type="ChEBI" id="CHEBI:456216"/>
        <dbReference type="EC" id="7.2.2.12"/>
    </reaction>
</comment>
<dbReference type="InterPro" id="IPR023214">
    <property type="entry name" value="HAD_sf"/>
</dbReference>
<keyword evidence="20" id="KW-1185">Reference proteome</keyword>
<dbReference type="SUPFAM" id="SSF56784">
    <property type="entry name" value="HAD-like"/>
    <property type="match status" value="1"/>
</dbReference>
<dbReference type="PRINTS" id="PR00119">
    <property type="entry name" value="CATATPASE"/>
</dbReference>
<dbReference type="SFLD" id="SFLDF00027">
    <property type="entry name" value="p-type_atpase"/>
    <property type="match status" value="1"/>
</dbReference>
<reference evidence="19 20" key="1">
    <citation type="submission" date="2016-11" db="EMBL/GenBank/DDBJ databases">
        <title>Draft Genome Sequences of Nine Cyanobacterial Strains from Diverse Habitats.</title>
        <authorList>
            <person name="Zhu T."/>
            <person name="Hou S."/>
            <person name="Lu X."/>
            <person name="Hess W.R."/>
        </authorList>
    </citation>
    <scope>NUCLEOTIDE SEQUENCE [LARGE SCALE GENOMIC DNA]</scope>
    <source>
        <strain evidence="19 20">NIES-30</strain>
    </source>
</reference>
<keyword evidence="8" id="KW-0862">Zinc</keyword>
<feature type="domain" description="P-type ATPase A" evidence="18">
    <location>
        <begin position="162"/>
        <end position="262"/>
    </location>
</feature>
<dbReference type="SUPFAM" id="SSF81665">
    <property type="entry name" value="Calcium ATPase, transmembrane domain M"/>
    <property type="match status" value="1"/>
</dbReference>
<evidence type="ECO:0000256" key="16">
    <source>
        <dbReference type="RuleBase" id="RU362081"/>
    </source>
</evidence>
<keyword evidence="4" id="KW-0597">Phosphoprotein</keyword>
<comment type="subcellular location">
    <subcellularLocation>
        <location evidence="1">Cell membrane</location>
        <topology evidence="1">Multi-pass membrane protein</topology>
    </subcellularLocation>
</comment>
<dbReference type="STRING" id="549789.NIES30_08270"/>
<dbReference type="InterPro" id="IPR059000">
    <property type="entry name" value="ATPase_P-type_domA"/>
</dbReference>
<dbReference type="InterPro" id="IPR051014">
    <property type="entry name" value="Cation_Transport_ATPase_IB"/>
</dbReference>
<evidence type="ECO:0000256" key="15">
    <source>
        <dbReference type="ARBA" id="ARBA00047308"/>
    </source>
</evidence>
<keyword evidence="3 16" id="KW-1003">Cell membrane</keyword>
<keyword evidence="6 16" id="KW-0479">Metal-binding</keyword>
<dbReference type="Pfam" id="PF00122">
    <property type="entry name" value="E1-E2_ATPase"/>
    <property type="match status" value="1"/>
</dbReference>
<dbReference type="NCBIfam" id="TIGR01525">
    <property type="entry name" value="ATPase-IB_hvy"/>
    <property type="match status" value="1"/>
</dbReference>
<evidence type="ECO:0000256" key="6">
    <source>
        <dbReference type="ARBA" id="ARBA00022723"/>
    </source>
</evidence>
<dbReference type="FunFam" id="2.70.150.10:FF:000002">
    <property type="entry name" value="Copper-transporting ATPase 1, putative"/>
    <property type="match status" value="1"/>
</dbReference>
<evidence type="ECO:0000256" key="3">
    <source>
        <dbReference type="ARBA" id="ARBA00022475"/>
    </source>
</evidence>
<dbReference type="FunFam" id="3.40.1110.10:FF:000066">
    <property type="entry name" value="Cadmium-translocating P-type ATPase"/>
    <property type="match status" value="1"/>
</dbReference>
<dbReference type="InterPro" id="IPR036412">
    <property type="entry name" value="HAD-like_sf"/>
</dbReference>
<evidence type="ECO:0000313" key="19">
    <source>
        <dbReference type="EMBL" id="OKH49148.1"/>
    </source>
</evidence>
<dbReference type="NCBIfam" id="TIGR01494">
    <property type="entry name" value="ATPase_P-type"/>
    <property type="match status" value="1"/>
</dbReference>
<dbReference type="GO" id="GO:0016463">
    <property type="term" value="F:P-type zinc transporter activity"/>
    <property type="evidence" value="ECO:0007669"/>
    <property type="project" value="UniProtKB-EC"/>
</dbReference>
<dbReference type="GO" id="GO:0016887">
    <property type="term" value="F:ATP hydrolysis activity"/>
    <property type="evidence" value="ECO:0007669"/>
    <property type="project" value="InterPro"/>
</dbReference>
<feature type="transmembrane region" description="Helical" evidence="16">
    <location>
        <begin position="618"/>
        <end position="637"/>
    </location>
</feature>
<dbReference type="CDD" id="cd07548">
    <property type="entry name" value="P-type_ATPase-Cd_Zn_Co_like"/>
    <property type="match status" value="1"/>
</dbReference>
<evidence type="ECO:0000256" key="11">
    <source>
        <dbReference type="ARBA" id="ARBA00022967"/>
    </source>
</evidence>
<evidence type="ECO:0000313" key="20">
    <source>
        <dbReference type="Proteomes" id="UP000185557"/>
    </source>
</evidence>
<dbReference type="SFLD" id="SFLDG00002">
    <property type="entry name" value="C1.7:_P-type_atpase_like"/>
    <property type="match status" value="1"/>
</dbReference>
<dbReference type="InterPro" id="IPR018303">
    <property type="entry name" value="ATPase_P-typ_P_site"/>
</dbReference>
<dbReference type="Proteomes" id="UP000185557">
    <property type="component" value="Unassembled WGS sequence"/>
</dbReference>
<keyword evidence="5 16" id="KW-0812">Transmembrane</keyword>
<evidence type="ECO:0000256" key="12">
    <source>
        <dbReference type="ARBA" id="ARBA00022989"/>
    </source>
</evidence>
<dbReference type="InterPro" id="IPR023299">
    <property type="entry name" value="ATPase_P-typ_cyto_dom_N"/>
</dbReference>
<dbReference type="Pfam" id="PF00702">
    <property type="entry name" value="Hydrolase"/>
    <property type="match status" value="1"/>
</dbReference>
<dbReference type="OrthoDB" id="525483at2"/>
<dbReference type="AlphaFoldDB" id="A0A1U7J7N5"/>
<feature type="transmembrane region" description="Helical" evidence="16">
    <location>
        <begin position="281"/>
        <end position="301"/>
    </location>
</feature>
<sequence>MADSHSHACCDGHEPPTKPLSEAQVSDHDDCCGSDHGHSHDSADFNLRQELTPIAVAAVLFLTGLIFNERLHNTPYAIAEYAVLIPAYLISGWSVLTTAGRNILRGRIFDENFLMTIATLGAIAIHEIPEAVAVMLFFQVGELFQGYSVGRSRRSIKALLEIRPDTANLSVDGDIRAVAPETVRVGDVIVVRPGEKVPLDGDILEGKSLVDTSALTGESVPRTVAPGEVVLAGMINQSGLLTVRVTKLFGESSIARILELVENASSKKADTEKFITRFARYYTPVVVFLSLAVAILPPLFIEGATQAQWTYRALVLLVISCPCGLVISIPLGYFGGVGGAAKRGILVKGSTYLDTLAQVKTVVFDKTGTLTQGNFRVTDVVTHNGLKKHQLLELAAQVESQSNHPVAQSIRQAYGQTIDTSSVQDYEEIAGHGIRATVNGRAVLAGNDRLLHREAIPHDVCVVDGTVAHLAVDGEYSGRIVIADELKEDAGEAIRALHAQGIQTAMLTGDSQSVADSIAKKLGLDQYRAELLPEDKVEALEGFLHQAKQIKGKVAFVGDGINDAPVIARADVGIAMGGLGSDAAIETADVVIMTDAPSKVAEAIQIAHKTRRVVWQNISFAMVAKAVFIVLGTLGIATLWEAVFADVGVALLAILNAGRIIRNPQ</sequence>
<evidence type="ECO:0000256" key="7">
    <source>
        <dbReference type="ARBA" id="ARBA00022741"/>
    </source>
</evidence>
<name>A0A1U7J7N5_9CYAN</name>
<protein>
    <recommendedName>
        <fullName evidence="14">P-type Zn(2+) transporter</fullName>
        <ecNumber evidence="14">7.2.2.12</ecNumber>
    </recommendedName>
</protein>
<evidence type="ECO:0000256" key="17">
    <source>
        <dbReference type="SAM" id="MobiDB-lite"/>
    </source>
</evidence>
<dbReference type="SFLD" id="SFLDS00003">
    <property type="entry name" value="Haloacid_Dehalogenase"/>
    <property type="match status" value="1"/>
</dbReference>
<dbReference type="InterPro" id="IPR044492">
    <property type="entry name" value="P_typ_ATPase_HD_dom"/>
</dbReference>
<keyword evidence="7 16" id="KW-0547">Nucleotide-binding</keyword>
<dbReference type="RefSeq" id="WP_073607931.1">
    <property type="nucleotide sequence ID" value="NZ_MRCG01000004.1"/>
</dbReference>
<gene>
    <name evidence="19" type="ORF">NIES30_08270</name>
</gene>
<dbReference type="GO" id="GO:0046872">
    <property type="term" value="F:metal ion binding"/>
    <property type="evidence" value="ECO:0007669"/>
    <property type="project" value="UniProtKB-KW"/>
</dbReference>
<dbReference type="PROSITE" id="PS00154">
    <property type="entry name" value="ATPASE_E1_E2"/>
    <property type="match status" value="1"/>
</dbReference>
<evidence type="ECO:0000256" key="5">
    <source>
        <dbReference type="ARBA" id="ARBA00022692"/>
    </source>
</evidence>
<evidence type="ECO:0000256" key="10">
    <source>
        <dbReference type="ARBA" id="ARBA00022842"/>
    </source>
</evidence>
<dbReference type="InterPro" id="IPR023298">
    <property type="entry name" value="ATPase_P-typ_TM_dom_sf"/>
</dbReference>
<comment type="caution">
    <text evidence="19">The sequence shown here is derived from an EMBL/GenBank/DDBJ whole genome shotgun (WGS) entry which is preliminary data.</text>
</comment>
<evidence type="ECO:0000256" key="13">
    <source>
        <dbReference type="ARBA" id="ARBA00023136"/>
    </source>
</evidence>
<dbReference type="Gene3D" id="2.70.150.10">
    <property type="entry name" value="Calcium-transporting ATPase, cytoplasmic transduction domain A"/>
    <property type="match status" value="1"/>
</dbReference>
<evidence type="ECO:0000259" key="18">
    <source>
        <dbReference type="Pfam" id="PF00122"/>
    </source>
</evidence>
<organism evidence="19 20">
    <name type="scientific">Phormidium tenue NIES-30</name>
    <dbReference type="NCBI Taxonomy" id="549789"/>
    <lineage>
        <taxon>Bacteria</taxon>
        <taxon>Bacillati</taxon>
        <taxon>Cyanobacteriota</taxon>
        <taxon>Cyanophyceae</taxon>
        <taxon>Oscillatoriophycideae</taxon>
        <taxon>Oscillatoriales</taxon>
        <taxon>Oscillatoriaceae</taxon>
        <taxon>Phormidium</taxon>
    </lineage>
</organism>
<proteinExistence type="inferred from homology"/>
<keyword evidence="9 16" id="KW-0067">ATP-binding</keyword>
<evidence type="ECO:0000256" key="1">
    <source>
        <dbReference type="ARBA" id="ARBA00004651"/>
    </source>
</evidence>
<feature type="region of interest" description="Disordered" evidence="17">
    <location>
        <begin position="1"/>
        <end position="33"/>
    </location>
</feature>
<dbReference type="PRINTS" id="PR00941">
    <property type="entry name" value="CDATPASE"/>
</dbReference>
<dbReference type="EMBL" id="MRCG01000004">
    <property type="protein sequence ID" value="OKH49148.1"/>
    <property type="molecule type" value="Genomic_DNA"/>
</dbReference>
<dbReference type="Gene3D" id="3.40.50.1000">
    <property type="entry name" value="HAD superfamily/HAD-like"/>
    <property type="match status" value="1"/>
</dbReference>
<dbReference type="PANTHER" id="PTHR48085:SF5">
    <property type="entry name" value="CADMIUM_ZINC-TRANSPORTING ATPASE HMA4-RELATED"/>
    <property type="match status" value="1"/>
</dbReference>
<dbReference type="GO" id="GO:0005886">
    <property type="term" value="C:plasma membrane"/>
    <property type="evidence" value="ECO:0007669"/>
    <property type="project" value="UniProtKB-SubCell"/>
</dbReference>
<dbReference type="PANTHER" id="PTHR48085">
    <property type="entry name" value="CADMIUM/ZINC-TRANSPORTING ATPASE HMA2-RELATED"/>
    <property type="match status" value="1"/>
</dbReference>
<feature type="transmembrane region" description="Helical" evidence="16">
    <location>
        <begin position="313"/>
        <end position="334"/>
    </location>
</feature>
<dbReference type="Gene3D" id="3.40.1110.10">
    <property type="entry name" value="Calcium-transporting ATPase, cytoplasmic domain N"/>
    <property type="match status" value="1"/>
</dbReference>
<evidence type="ECO:0000256" key="9">
    <source>
        <dbReference type="ARBA" id="ARBA00022840"/>
    </source>
</evidence>
<feature type="transmembrane region" description="Helical" evidence="16">
    <location>
        <begin position="51"/>
        <end position="68"/>
    </location>
</feature>